<sequence length="293" mass="33908">MNSERTRRRDGRALAKRWKMKHKNRKDDIPNCPSIEDIFNSAASPIEKPTTNTTTNMRDSTSLNHNVVPSSHRKRVAHKRSKKSKHKRSRRRSQHVHTPRREKGLVHSDRHFRRYYSCPTSPSDLAVRCTTSEQRDDHPFCPSIDEILDAEEAEANDDGEALRRFWTAFYQLIEDLFSLLIRAVDFSKKHPRPTAIIGLIFVSYLIILYLEVSFAAIFELIIQSVWPAVKASIVVAERFSMSVAAAMDSFEDIFQGAYCDTAELWCKHFHMMCSDRCSFFEMALERLRKATPG</sequence>
<feature type="compositionally biased region" description="Basic residues" evidence="1">
    <location>
        <begin position="71"/>
        <end position="98"/>
    </location>
</feature>
<evidence type="ECO:0000313" key="4">
    <source>
        <dbReference type="WBParaSite" id="ALUE_0000634101-mRNA-1"/>
    </source>
</evidence>
<accession>A0A0M3HU97</accession>
<feature type="compositionally biased region" description="Basic and acidic residues" evidence="1">
    <location>
        <begin position="1"/>
        <end position="13"/>
    </location>
</feature>
<dbReference type="WBParaSite" id="ALUE_0000634101-mRNA-1">
    <property type="protein sequence ID" value="ALUE_0000634101-mRNA-1"/>
    <property type="gene ID" value="ALUE_0000634101"/>
</dbReference>
<keyword evidence="2" id="KW-0812">Transmembrane</keyword>
<proteinExistence type="predicted"/>
<feature type="compositionally biased region" description="Polar residues" evidence="1">
    <location>
        <begin position="57"/>
        <end position="69"/>
    </location>
</feature>
<evidence type="ECO:0000256" key="1">
    <source>
        <dbReference type="SAM" id="MobiDB-lite"/>
    </source>
</evidence>
<feature type="transmembrane region" description="Helical" evidence="2">
    <location>
        <begin position="196"/>
        <end position="218"/>
    </location>
</feature>
<dbReference type="Proteomes" id="UP000036681">
    <property type="component" value="Unplaced"/>
</dbReference>
<keyword evidence="2" id="KW-1133">Transmembrane helix</keyword>
<name>A0A0M3HU97_ASCLU</name>
<evidence type="ECO:0000256" key="2">
    <source>
        <dbReference type="SAM" id="Phobius"/>
    </source>
</evidence>
<evidence type="ECO:0000313" key="3">
    <source>
        <dbReference type="Proteomes" id="UP000036681"/>
    </source>
</evidence>
<dbReference type="AlphaFoldDB" id="A0A0M3HU97"/>
<keyword evidence="2" id="KW-0472">Membrane</keyword>
<protein>
    <submittedName>
        <fullName evidence="4">Uncharacterized protein</fullName>
    </submittedName>
</protein>
<reference evidence="4" key="1">
    <citation type="submission" date="2017-02" db="UniProtKB">
        <authorList>
            <consortium name="WormBaseParasite"/>
        </authorList>
    </citation>
    <scope>IDENTIFICATION</scope>
</reference>
<feature type="compositionally biased region" description="Basic residues" evidence="1">
    <location>
        <begin position="14"/>
        <end position="24"/>
    </location>
</feature>
<keyword evidence="3" id="KW-1185">Reference proteome</keyword>
<organism evidence="3 4">
    <name type="scientific">Ascaris lumbricoides</name>
    <name type="common">Giant roundworm</name>
    <dbReference type="NCBI Taxonomy" id="6252"/>
    <lineage>
        <taxon>Eukaryota</taxon>
        <taxon>Metazoa</taxon>
        <taxon>Ecdysozoa</taxon>
        <taxon>Nematoda</taxon>
        <taxon>Chromadorea</taxon>
        <taxon>Rhabditida</taxon>
        <taxon>Spirurina</taxon>
        <taxon>Ascaridomorpha</taxon>
        <taxon>Ascaridoidea</taxon>
        <taxon>Ascarididae</taxon>
        <taxon>Ascaris</taxon>
    </lineage>
</organism>
<feature type="region of interest" description="Disordered" evidence="1">
    <location>
        <begin position="1"/>
        <end position="104"/>
    </location>
</feature>